<dbReference type="OMA" id="TKCVKAK"/>
<organism evidence="3">
    <name type="scientific">Caenorhabditis brenneri</name>
    <name type="common">Nematode worm</name>
    <dbReference type="NCBI Taxonomy" id="135651"/>
    <lineage>
        <taxon>Eukaryota</taxon>
        <taxon>Metazoa</taxon>
        <taxon>Ecdysozoa</taxon>
        <taxon>Nematoda</taxon>
        <taxon>Chromadorea</taxon>
        <taxon>Rhabditida</taxon>
        <taxon>Rhabditina</taxon>
        <taxon>Rhabditomorpha</taxon>
        <taxon>Rhabditoidea</taxon>
        <taxon>Rhabditidae</taxon>
        <taxon>Peloderinae</taxon>
        <taxon>Caenorhabditis</taxon>
    </lineage>
</organism>
<dbReference type="HOGENOM" id="CLU_087393_0_0_1"/>
<proteinExistence type="predicted"/>
<gene>
    <name evidence="2" type="ORF">CAEBREN_21715</name>
</gene>
<evidence type="ECO:0000313" key="3">
    <source>
        <dbReference type="Proteomes" id="UP000008068"/>
    </source>
</evidence>
<keyword evidence="3" id="KW-1185">Reference proteome</keyword>
<dbReference type="InterPro" id="IPR001810">
    <property type="entry name" value="F-box_dom"/>
</dbReference>
<dbReference type="STRING" id="135651.G0MHI2"/>
<dbReference type="Pfam" id="PF00646">
    <property type="entry name" value="F-box"/>
    <property type="match status" value="1"/>
</dbReference>
<evidence type="ECO:0000313" key="2">
    <source>
        <dbReference type="EMBL" id="EGT58114.1"/>
    </source>
</evidence>
<dbReference type="EMBL" id="GL379794">
    <property type="protein sequence ID" value="EGT58114.1"/>
    <property type="molecule type" value="Genomic_DNA"/>
</dbReference>
<reference evidence="3" key="1">
    <citation type="submission" date="2011-07" db="EMBL/GenBank/DDBJ databases">
        <authorList>
            <consortium name="Caenorhabditis brenneri Sequencing and Analysis Consortium"/>
            <person name="Wilson R.K."/>
        </authorList>
    </citation>
    <scope>NUCLEOTIDE SEQUENCE [LARGE SCALE GENOMIC DNA]</scope>
    <source>
        <strain evidence="3">PB2801</strain>
    </source>
</reference>
<accession>G0MHI2</accession>
<dbReference type="FunCoup" id="G0MHI2">
    <property type="interactions" value="161"/>
</dbReference>
<protein>
    <recommendedName>
        <fullName evidence="1">F-box domain-containing protein</fullName>
    </recommendedName>
</protein>
<dbReference type="AlphaFoldDB" id="G0MHI2"/>
<evidence type="ECO:0000259" key="1">
    <source>
        <dbReference type="Pfam" id="PF00646"/>
    </source>
</evidence>
<dbReference type="eggNOG" id="ENOG502SXHY">
    <property type="taxonomic scope" value="Eukaryota"/>
</dbReference>
<dbReference type="InParanoid" id="G0MHI2"/>
<name>G0MHI2_CAEBE</name>
<sequence>MNIENLPSELLVQILDDCDFADCMCFRATSSKNYDVGNYVLAKTKTFDFRRYNDHRHVGIQSRYVETDKKKNSTNLNPTKLGKSLPKLNELVIAQNEEKLWIDKDALMGLTYFRGLESLAIIGWEPSNITRRGCAARNEVLPQSTLRNLVKFTIICKRETVSKILHYIIDNKILMTKCVKAKFSIRFSISDLPLLAMKFMEYHPKLLSICFEGLLFITQEQVESFYNHILALCHLEKVRLENCSVVDRINREITNTFLESLQERNIKFTNTVKSMSYG</sequence>
<feature type="domain" description="F-box" evidence="1">
    <location>
        <begin position="3"/>
        <end position="32"/>
    </location>
</feature>
<dbReference type="OrthoDB" id="5776790at2759"/>
<dbReference type="Proteomes" id="UP000008068">
    <property type="component" value="Unassembled WGS sequence"/>
</dbReference>